<feature type="compositionally biased region" description="Polar residues" evidence="8">
    <location>
        <begin position="52"/>
        <end position="63"/>
    </location>
</feature>
<comment type="subunit">
    <text evidence="7">Component of the SMC5-SMC6 complex.</text>
</comment>
<feature type="region of interest" description="Disordered" evidence="8">
    <location>
        <begin position="1"/>
        <end position="90"/>
    </location>
</feature>
<feature type="region of interest" description="Disordered" evidence="8">
    <location>
        <begin position="183"/>
        <end position="219"/>
    </location>
</feature>
<organism evidence="11">
    <name type="scientific">Petromyces alliaceus</name>
    <name type="common">Aspergillus alliaceus</name>
    <dbReference type="NCBI Taxonomy" id="209559"/>
    <lineage>
        <taxon>Eukaryota</taxon>
        <taxon>Fungi</taxon>
        <taxon>Dikarya</taxon>
        <taxon>Ascomycota</taxon>
        <taxon>Pezizomycotina</taxon>
        <taxon>Eurotiomycetes</taxon>
        <taxon>Eurotiomycetidae</taxon>
        <taxon>Eurotiales</taxon>
        <taxon>Aspergillaceae</taxon>
        <taxon>Aspergillus</taxon>
        <taxon>Aspergillus subgen. Circumdati</taxon>
    </lineage>
</organism>
<dbReference type="InterPro" id="IPR036866">
    <property type="entry name" value="RibonucZ/Hydroxyglut_hydro"/>
</dbReference>
<dbReference type="PANTHER" id="PTHR16140:SF0">
    <property type="entry name" value="NON-STRUCTURAL MAINTENANCE OF CHROMOSOMES ELEMENT 4"/>
    <property type="match status" value="1"/>
</dbReference>
<feature type="domain" description="Nse4/EID protein Nse3/MAGE-binding" evidence="10">
    <location>
        <begin position="140"/>
        <end position="182"/>
    </location>
</feature>
<evidence type="ECO:0000256" key="6">
    <source>
        <dbReference type="ARBA" id="ARBA00023242"/>
    </source>
</evidence>
<dbReference type="PANTHER" id="PTHR16140">
    <property type="entry name" value="NON-STRUCTURAL MAINTENANCE OF CHROMOSOMES ELEMENT 4"/>
    <property type="match status" value="1"/>
</dbReference>
<accession>A0A5N7BX52</accession>
<keyword evidence="5 7" id="KW-0234">DNA repair</keyword>
<evidence type="ECO:0000256" key="4">
    <source>
        <dbReference type="ARBA" id="ARBA00023172"/>
    </source>
</evidence>
<dbReference type="InterPro" id="IPR027786">
    <property type="entry name" value="Nse4/EID"/>
</dbReference>
<proteinExistence type="inferred from homology"/>
<dbReference type="EMBL" id="ML735313">
    <property type="protein sequence ID" value="KAE8386339.1"/>
    <property type="molecule type" value="Genomic_DNA"/>
</dbReference>
<keyword evidence="4 7" id="KW-0233">DNA recombination</keyword>
<dbReference type="InterPro" id="IPR025638">
    <property type="entry name" value="DUF4336"/>
</dbReference>
<dbReference type="Pfam" id="PF14234">
    <property type="entry name" value="DUF4336"/>
    <property type="match status" value="1"/>
</dbReference>
<gene>
    <name evidence="11" type="ORF">BDV23DRAFT_175513</name>
</gene>
<dbReference type="Pfam" id="PF08743">
    <property type="entry name" value="Nse4_C"/>
    <property type="match status" value="1"/>
</dbReference>
<evidence type="ECO:0000256" key="8">
    <source>
        <dbReference type="SAM" id="MobiDB-lite"/>
    </source>
</evidence>
<keyword evidence="6 7" id="KW-0539">Nucleus</keyword>
<dbReference type="Proteomes" id="UP000326877">
    <property type="component" value="Unassembled WGS sequence"/>
</dbReference>
<feature type="compositionally biased region" description="Low complexity" evidence="8">
    <location>
        <begin position="8"/>
        <end position="19"/>
    </location>
</feature>
<dbReference type="AlphaFoldDB" id="A0A5N7BX52"/>
<feature type="domain" description="Non-structural maintenance of chromosome element 4 C-terminal" evidence="9">
    <location>
        <begin position="342"/>
        <end position="429"/>
    </location>
</feature>
<evidence type="ECO:0000256" key="1">
    <source>
        <dbReference type="ARBA" id="ARBA00004123"/>
    </source>
</evidence>
<evidence type="ECO:0000259" key="10">
    <source>
        <dbReference type="Pfam" id="PF15412"/>
    </source>
</evidence>
<protein>
    <recommendedName>
        <fullName evidence="7">Non-structural maintenance of chromosomes element 4</fullName>
    </recommendedName>
</protein>
<dbReference type="Pfam" id="PF15412">
    <property type="entry name" value="Nse4-Nse3_bdg"/>
    <property type="match status" value="1"/>
</dbReference>
<evidence type="ECO:0000259" key="9">
    <source>
        <dbReference type="Pfam" id="PF08743"/>
    </source>
</evidence>
<dbReference type="InterPro" id="IPR014854">
    <property type="entry name" value="Nse4_C"/>
</dbReference>
<comment type="subcellular location">
    <subcellularLocation>
        <location evidence="1 7">Nucleus</location>
    </subcellularLocation>
</comment>
<feature type="compositionally biased region" description="Polar residues" evidence="8">
    <location>
        <begin position="185"/>
        <end position="194"/>
    </location>
</feature>
<evidence type="ECO:0000313" key="11">
    <source>
        <dbReference type="EMBL" id="KAE8386339.1"/>
    </source>
</evidence>
<dbReference type="GO" id="GO:0005634">
    <property type="term" value="C:nucleus"/>
    <property type="evidence" value="ECO:0007669"/>
    <property type="project" value="UniProtKB-SubCell"/>
</dbReference>
<evidence type="ECO:0000256" key="2">
    <source>
        <dbReference type="ARBA" id="ARBA00008997"/>
    </source>
</evidence>
<evidence type="ECO:0000256" key="5">
    <source>
        <dbReference type="ARBA" id="ARBA00023204"/>
    </source>
</evidence>
<feature type="region of interest" description="Disordered" evidence="8">
    <location>
        <begin position="253"/>
        <end position="283"/>
    </location>
</feature>
<dbReference type="OrthoDB" id="361242at2759"/>
<dbReference type="GO" id="GO:0006310">
    <property type="term" value="P:DNA recombination"/>
    <property type="evidence" value="ECO:0007669"/>
    <property type="project" value="UniProtKB-UniRule"/>
</dbReference>
<reference evidence="11" key="1">
    <citation type="submission" date="2019-04" db="EMBL/GenBank/DDBJ databases">
        <title>Friends and foes A comparative genomics studyof 23 Aspergillus species from section Flavi.</title>
        <authorList>
            <consortium name="DOE Joint Genome Institute"/>
            <person name="Kjaerbolling I."/>
            <person name="Vesth T."/>
            <person name="Frisvad J.C."/>
            <person name="Nybo J.L."/>
            <person name="Theobald S."/>
            <person name="Kildgaard S."/>
            <person name="Isbrandt T."/>
            <person name="Kuo A."/>
            <person name="Sato A."/>
            <person name="Lyhne E.K."/>
            <person name="Kogle M.E."/>
            <person name="Wiebenga A."/>
            <person name="Kun R.S."/>
            <person name="Lubbers R.J."/>
            <person name="Makela M.R."/>
            <person name="Barry K."/>
            <person name="Chovatia M."/>
            <person name="Clum A."/>
            <person name="Daum C."/>
            <person name="Haridas S."/>
            <person name="He G."/>
            <person name="LaButti K."/>
            <person name="Lipzen A."/>
            <person name="Mondo S."/>
            <person name="Riley R."/>
            <person name="Salamov A."/>
            <person name="Simmons B.A."/>
            <person name="Magnuson J.K."/>
            <person name="Henrissat B."/>
            <person name="Mortensen U.H."/>
            <person name="Larsen T.O."/>
            <person name="Devries R.P."/>
            <person name="Grigoriev I.V."/>
            <person name="Machida M."/>
            <person name="Baker S.E."/>
            <person name="Andersen M.R."/>
        </authorList>
    </citation>
    <scope>NUCLEOTIDE SEQUENCE [LARGE SCALE GENOMIC DNA]</scope>
    <source>
        <strain evidence="11">IBT 14317</strain>
    </source>
</reference>
<dbReference type="GO" id="GO:0030915">
    <property type="term" value="C:Smc5-Smc6 complex"/>
    <property type="evidence" value="ECO:0007669"/>
    <property type="project" value="UniProtKB-UniRule"/>
</dbReference>
<comment type="function">
    <text evidence="7">Component of the SMC5-SMC6 complex, that promotes sister chromatid alignment after DNA damage and facilitates double-stranded DNA breaks (DSBs) repair via homologous recombination between sister chromatids.</text>
</comment>
<name>A0A5N7BX52_PETAA</name>
<sequence>MARISHAQSPPSQSSSSEPSSDKENHQAPRVAKRSQTKTMASGATAKRQRLSNRTSDTIQSDSQPQLPPLQQNIDKRYYDPDQDENERRRVRKGLRDLTRELHDSRSEFMQAGNHGIRDTIKKANEYFQDVKQTSDATIDSRLLVTAADLSYKKTAHLVLGDGSAGIDVDEFVSKCISFMRSAPGDSQNIMPSTQRRRTQAPGRSQADPNDSDEDQGDALNWDWLGRSACFRHNSRPSISGFLLGPLSVQKRTRQITQRRATERRDPSQAVRPQELQEEDLDRQETSNLTAMCTSINKLLAKIQNAGQDNVDRVLLQLDEEPTEEMVQEVMAKYHVADDGGVPLFQFCINPRSFGQSVENLFYVSFLVRDGTVGIQVDSRELPTLHAAKPYAPSEALKKGVQKHQAIFSLDFETWRDLIEVYGIKESIIPHRAEEQQENNGRGWPIKLASGALAVFSPVSLTPEVRETISSLGGNLKYIAALDLEHHINITPWKEAYPDAKIIAPEGLYEKRQSNPEHKDTPFHHVFRKENKGQQKISEEFDSEFETEYVYGHPSRELVFLHKRSGTLIEADLLFNLPAREQYSKTGESATSGALTKIISPLLSTHPPATWQKRFVWYILSSGDRRAFNESVRRIDKWDFNRLIPCHGDVVESGAKGVFRTVMEWHLEEKKNI</sequence>
<evidence type="ECO:0000256" key="7">
    <source>
        <dbReference type="RuleBase" id="RU365071"/>
    </source>
</evidence>
<evidence type="ECO:0000256" key="3">
    <source>
        <dbReference type="ARBA" id="ARBA00022763"/>
    </source>
</evidence>
<dbReference type="GO" id="GO:0006281">
    <property type="term" value="P:DNA repair"/>
    <property type="evidence" value="ECO:0007669"/>
    <property type="project" value="UniProtKB-UniRule"/>
</dbReference>
<keyword evidence="3 7" id="KW-0227">DNA damage</keyword>
<dbReference type="InterPro" id="IPR029225">
    <property type="entry name" value="Nse4_Nse3-bd"/>
</dbReference>
<dbReference type="SUPFAM" id="SSF56281">
    <property type="entry name" value="Metallo-hydrolase/oxidoreductase"/>
    <property type="match status" value="1"/>
</dbReference>
<comment type="similarity">
    <text evidence="2 7">Belongs to the NSE4 family.</text>
</comment>